<dbReference type="PRINTS" id="PR00757">
    <property type="entry name" value="AMINEOXDASEF"/>
</dbReference>
<proteinExistence type="predicted"/>
<keyword evidence="5" id="KW-1185">Reference proteome</keyword>
<dbReference type="EMBL" id="JAFIRA010000033">
    <property type="protein sequence ID" value="MCJ2543660.1"/>
    <property type="molecule type" value="Genomic_DNA"/>
</dbReference>
<comment type="caution">
    <text evidence="4">The sequence shown here is derived from an EMBL/GenBank/DDBJ whole genome shotgun (WGS) entry which is preliminary data.</text>
</comment>
<evidence type="ECO:0000256" key="2">
    <source>
        <dbReference type="ARBA" id="ARBA00023002"/>
    </source>
</evidence>
<reference evidence="4" key="1">
    <citation type="submission" date="2021-02" db="EMBL/GenBank/DDBJ databases">
        <title>The CRISPR/cas machinery reduction and long-range gene transfer in the hot spring cyanobacterium Synechococcus.</title>
        <authorList>
            <person name="Dvorak P."/>
            <person name="Jahodarova E."/>
            <person name="Hasler P."/>
            <person name="Poulickova A."/>
        </authorList>
    </citation>
    <scope>NUCLEOTIDE SEQUENCE</scope>
    <source>
        <strain evidence="4">Rupite</strain>
    </source>
</reference>
<accession>A0ABT0CD19</accession>
<dbReference type="InterPro" id="IPR002937">
    <property type="entry name" value="Amino_oxidase"/>
</dbReference>
<sequence length="446" mass="49109">MGKVVIIGAGLAGLTCAKVLKQQGWQDLLLLEKSDGPGGRVRTDVVDGFRLDRGFQVLFTAYPGVQRHLHLRDLNLRNYRPGAVLAKPGQAFLLGDPLRDLASGIPSLLNPLATPLDKLKILQLRAQLAQRSPEQVFREGLGGEDLSIREFLHQYGFSPAICQHFLYPFYRGILLDPDLNSSARLFAFYFKMMAEGSIATPALGMGDIARQLADHLAPDQIRYQTPVEQIEVEEGKVCGIRTRTGDKIAADWVICATDALQAQVWQQTLFKGLSDHSVHSAYGLEQPPVPIPTQARSVTCLYFRAPFSLTRGGYLYLNASGRGWINHWVELTHISPDLAPTGQHLYSVVVLGDPPLSDEDLAQTCCAELQDYFPKAPVEHLQVVRVYRIPFAQFVQPPGFQAHLPTVFSGIQGLVWAGEYTQQSSIEGSLRSGEQAAESVLKGGRA</sequence>
<name>A0ABT0CD19_THEVL</name>
<evidence type="ECO:0000313" key="5">
    <source>
        <dbReference type="Proteomes" id="UP000830835"/>
    </source>
</evidence>
<comment type="cofactor">
    <cofactor evidence="1">
        <name>FAD</name>
        <dbReference type="ChEBI" id="CHEBI:57692"/>
    </cofactor>
</comment>
<feature type="domain" description="Amine oxidase" evidence="3">
    <location>
        <begin position="11"/>
        <end position="441"/>
    </location>
</feature>
<dbReference type="Pfam" id="PF01593">
    <property type="entry name" value="Amino_oxidase"/>
    <property type="match status" value="1"/>
</dbReference>
<evidence type="ECO:0000313" key="4">
    <source>
        <dbReference type="EMBL" id="MCJ2543660.1"/>
    </source>
</evidence>
<dbReference type="PANTHER" id="PTHR42841">
    <property type="entry name" value="AMINE OXIDASE"/>
    <property type="match status" value="1"/>
</dbReference>
<organism evidence="4 5">
    <name type="scientific">Thermostichus vulcanus str. 'Rupite'</name>
    <dbReference type="NCBI Taxonomy" id="2813851"/>
    <lineage>
        <taxon>Bacteria</taxon>
        <taxon>Bacillati</taxon>
        <taxon>Cyanobacteriota</taxon>
        <taxon>Cyanophyceae</taxon>
        <taxon>Thermostichales</taxon>
        <taxon>Thermostichaceae</taxon>
        <taxon>Thermostichus</taxon>
    </lineage>
</organism>
<dbReference type="InterPro" id="IPR036188">
    <property type="entry name" value="FAD/NAD-bd_sf"/>
</dbReference>
<protein>
    <submittedName>
        <fullName evidence="4">FAD-dependent oxidoreductase</fullName>
    </submittedName>
</protein>
<dbReference type="RefSeq" id="WP_244351300.1">
    <property type="nucleotide sequence ID" value="NZ_JAFIRA010000033.1"/>
</dbReference>
<gene>
    <name evidence="4" type="ORF">JX360_12210</name>
</gene>
<evidence type="ECO:0000259" key="3">
    <source>
        <dbReference type="Pfam" id="PF01593"/>
    </source>
</evidence>
<dbReference type="Proteomes" id="UP000830835">
    <property type="component" value="Unassembled WGS sequence"/>
</dbReference>
<dbReference type="Gene3D" id="3.50.50.60">
    <property type="entry name" value="FAD/NAD(P)-binding domain"/>
    <property type="match status" value="1"/>
</dbReference>
<dbReference type="SUPFAM" id="SSF51905">
    <property type="entry name" value="FAD/NAD(P)-binding domain"/>
    <property type="match status" value="1"/>
</dbReference>
<dbReference type="InterPro" id="IPR001613">
    <property type="entry name" value="Flavin_amine_oxidase"/>
</dbReference>
<keyword evidence="2" id="KW-0560">Oxidoreductase</keyword>
<evidence type="ECO:0000256" key="1">
    <source>
        <dbReference type="ARBA" id="ARBA00001974"/>
    </source>
</evidence>